<dbReference type="SUPFAM" id="SSF52047">
    <property type="entry name" value="RNI-like"/>
    <property type="match status" value="1"/>
</dbReference>
<evidence type="ECO:0000313" key="2">
    <source>
        <dbReference type="EMBL" id="CAG9810729.1"/>
    </source>
</evidence>
<dbReference type="InterPro" id="IPR032675">
    <property type="entry name" value="LRR_dom_sf"/>
</dbReference>
<dbReference type="Gene3D" id="1.20.1280.50">
    <property type="match status" value="1"/>
</dbReference>
<dbReference type="PROSITE" id="PS50181">
    <property type="entry name" value="FBOX"/>
    <property type="match status" value="1"/>
</dbReference>
<dbReference type="EMBL" id="OU895880">
    <property type="protein sequence ID" value="CAG9810729.1"/>
    <property type="molecule type" value="Genomic_DNA"/>
</dbReference>
<reference evidence="2" key="1">
    <citation type="submission" date="2022-01" db="EMBL/GenBank/DDBJ databases">
        <authorList>
            <person name="King R."/>
        </authorList>
    </citation>
    <scope>NUCLEOTIDE SEQUENCE</scope>
</reference>
<evidence type="ECO:0000313" key="3">
    <source>
        <dbReference type="Proteomes" id="UP001153620"/>
    </source>
</evidence>
<dbReference type="InterPro" id="IPR001810">
    <property type="entry name" value="F-box_dom"/>
</dbReference>
<dbReference type="OrthoDB" id="7800719at2759"/>
<accession>A0A9N9S7D5</accession>
<proteinExistence type="predicted"/>
<reference evidence="2" key="2">
    <citation type="submission" date="2022-10" db="EMBL/GenBank/DDBJ databases">
        <authorList>
            <consortium name="ENA_rothamsted_submissions"/>
            <consortium name="culmorum"/>
            <person name="King R."/>
        </authorList>
    </citation>
    <scope>NUCLEOTIDE SEQUENCE</scope>
</reference>
<dbReference type="Pfam" id="PF00646">
    <property type="entry name" value="F-box"/>
    <property type="match status" value="1"/>
</dbReference>
<sequence length="453" mass="52638">MQLKSYNNLKIQDLPSEVIINCLSFLKVEDLQNCRLVSHQFNNFIVNSPQIMQNFKFNLQFGIISTMAWIVNGLSGKDNVIKYYEDLHDLWRFVRDNGKSIRCVEVILTKNDKFKWFFLKHLPNLECLIFNGVPMEVPGAITSFFTTSNDLSKLTTLKINLSLLNSFMSSTKNVNKLEKLTVYITSTDDQELLTNFIKQQKNLKVLSIKCDRNLTSINFPSSDITSKVKFQLKQFKLYQQDIRNQSEHFLKFIESQAGHLESLSFDFNPDEQLYKVIMTKCRNLKNLEFQSDDEELFINLNPNWTLPSLRAIACAAVNSRRLDSITARFPNVNKLICRTIENIDKGTYDKITDIKAVYMDGTQIDVLAYPNLKSLCLETFTGSVENWMKLTENLENLSILIVKFRNETDFDLKHLDHMRKLKSVNFKGQQLDCANLRKSYCYGEPIIKIRKLL</sequence>
<dbReference type="SMART" id="SM00256">
    <property type="entry name" value="FBOX"/>
    <property type="match status" value="1"/>
</dbReference>
<dbReference type="SUPFAM" id="SSF81383">
    <property type="entry name" value="F-box domain"/>
    <property type="match status" value="1"/>
</dbReference>
<dbReference type="CDD" id="cd09917">
    <property type="entry name" value="F-box_SF"/>
    <property type="match status" value="1"/>
</dbReference>
<protein>
    <recommendedName>
        <fullName evidence="1">F-box domain-containing protein</fullName>
    </recommendedName>
</protein>
<dbReference type="Proteomes" id="UP001153620">
    <property type="component" value="Chromosome 4"/>
</dbReference>
<name>A0A9N9S7D5_9DIPT</name>
<dbReference type="InterPro" id="IPR036047">
    <property type="entry name" value="F-box-like_dom_sf"/>
</dbReference>
<gene>
    <name evidence="2" type="ORF">CHIRRI_LOCUS13542</name>
</gene>
<feature type="domain" description="F-box" evidence="1">
    <location>
        <begin position="8"/>
        <end position="55"/>
    </location>
</feature>
<organism evidence="2 3">
    <name type="scientific">Chironomus riparius</name>
    <dbReference type="NCBI Taxonomy" id="315576"/>
    <lineage>
        <taxon>Eukaryota</taxon>
        <taxon>Metazoa</taxon>
        <taxon>Ecdysozoa</taxon>
        <taxon>Arthropoda</taxon>
        <taxon>Hexapoda</taxon>
        <taxon>Insecta</taxon>
        <taxon>Pterygota</taxon>
        <taxon>Neoptera</taxon>
        <taxon>Endopterygota</taxon>
        <taxon>Diptera</taxon>
        <taxon>Nematocera</taxon>
        <taxon>Chironomoidea</taxon>
        <taxon>Chironomidae</taxon>
        <taxon>Chironominae</taxon>
        <taxon>Chironomus</taxon>
    </lineage>
</organism>
<dbReference type="AlphaFoldDB" id="A0A9N9S7D5"/>
<dbReference type="Gene3D" id="3.80.10.10">
    <property type="entry name" value="Ribonuclease Inhibitor"/>
    <property type="match status" value="1"/>
</dbReference>
<keyword evidence="3" id="KW-1185">Reference proteome</keyword>
<evidence type="ECO:0000259" key="1">
    <source>
        <dbReference type="PROSITE" id="PS50181"/>
    </source>
</evidence>